<comment type="caution">
    <text evidence="1">The sequence shown here is derived from an EMBL/GenBank/DDBJ whole genome shotgun (WGS) entry which is preliminary data.</text>
</comment>
<keyword evidence="2" id="KW-1185">Reference proteome</keyword>
<organism evidence="1 2">
    <name type="scientific">Apiospora rasikravindrae</name>
    <dbReference type="NCBI Taxonomy" id="990691"/>
    <lineage>
        <taxon>Eukaryota</taxon>
        <taxon>Fungi</taxon>
        <taxon>Dikarya</taxon>
        <taxon>Ascomycota</taxon>
        <taxon>Pezizomycotina</taxon>
        <taxon>Sordariomycetes</taxon>
        <taxon>Xylariomycetidae</taxon>
        <taxon>Amphisphaeriales</taxon>
        <taxon>Apiosporaceae</taxon>
        <taxon>Apiospora</taxon>
    </lineage>
</organism>
<dbReference type="Proteomes" id="UP001444661">
    <property type="component" value="Unassembled WGS sequence"/>
</dbReference>
<evidence type="ECO:0000313" key="2">
    <source>
        <dbReference type="Proteomes" id="UP001444661"/>
    </source>
</evidence>
<proteinExistence type="predicted"/>
<dbReference type="EMBL" id="JAQQWK010000005">
    <property type="protein sequence ID" value="KAK8041987.1"/>
    <property type="molecule type" value="Genomic_DNA"/>
</dbReference>
<name>A0ABR1T5X7_9PEZI</name>
<protein>
    <submittedName>
        <fullName evidence="1">Uncharacterized protein</fullName>
    </submittedName>
</protein>
<gene>
    <name evidence="1" type="ORF">PG993_006510</name>
</gene>
<reference evidence="1 2" key="1">
    <citation type="submission" date="2023-01" db="EMBL/GenBank/DDBJ databases">
        <title>Analysis of 21 Apiospora genomes using comparative genomics revels a genus with tremendous synthesis potential of carbohydrate active enzymes and secondary metabolites.</title>
        <authorList>
            <person name="Sorensen T."/>
        </authorList>
    </citation>
    <scope>NUCLEOTIDE SEQUENCE [LARGE SCALE GENOMIC DNA]</scope>
    <source>
        <strain evidence="1 2">CBS 33761</strain>
    </source>
</reference>
<sequence>MWVVIIESSIGSLEKHYTPHAIRRGAAKDIQALGLDPPNPSNDGHGTWYAILTQPGGTVHAPYSPENVMYTGTHHVLTLHLVDAMAQAVREAENPGITNDDHEVE</sequence>
<accession>A0ABR1T5X7</accession>
<evidence type="ECO:0000313" key="1">
    <source>
        <dbReference type="EMBL" id="KAK8041987.1"/>
    </source>
</evidence>